<dbReference type="EMBL" id="JACZEP010000015">
    <property type="protein sequence ID" value="MBE1207951.1"/>
    <property type="molecule type" value="Genomic_DNA"/>
</dbReference>
<evidence type="ECO:0000313" key="3">
    <source>
        <dbReference type="EMBL" id="MBE1207951.1"/>
    </source>
</evidence>
<evidence type="ECO:0000313" key="5">
    <source>
        <dbReference type="Proteomes" id="UP000598227"/>
    </source>
</evidence>
<feature type="transmembrane region" description="Helical" evidence="1">
    <location>
        <begin position="56"/>
        <end position="77"/>
    </location>
</feature>
<reference evidence="3 5" key="2">
    <citation type="submission" date="2020-09" db="EMBL/GenBank/DDBJ databases">
        <title>Draft Genome Sequence of Aminobacter carboxidus type strain DSM 1086, a soil Gram-negative carboxydobacterium.</title>
        <authorList>
            <person name="Turrini P."/>
            <person name="Tescari M."/>
            <person name="Artuso I."/>
            <person name="Lugli G.A."/>
            <person name="Frangipani E."/>
            <person name="Ventura M."/>
            <person name="Visca P."/>
        </authorList>
    </citation>
    <scope>NUCLEOTIDE SEQUENCE [LARGE SCALE GENOMIC DNA]</scope>
    <source>
        <strain evidence="3 5">DSM 1086</strain>
    </source>
</reference>
<comment type="caution">
    <text evidence="2">The sequence shown here is derived from an EMBL/GenBank/DDBJ whole genome shotgun (WGS) entry which is preliminary data.</text>
</comment>
<proteinExistence type="predicted"/>
<organism evidence="2 4">
    <name type="scientific">Aminobacter carboxidus</name>
    <dbReference type="NCBI Taxonomy" id="376165"/>
    <lineage>
        <taxon>Bacteria</taxon>
        <taxon>Pseudomonadati</taxon>
        <taxon>Pseudomonadota</taxon>
        <taxon>Alphaproteobacteria</taxon>
        <taxon>Hyphomicrobiales</taxon>
        <taxon>Phyllobacteriaceae</taxon>
        <taxon>Aminobacter</taxon>
    </lineage>
</organism>
<feature type="transmembrane region" description="Helical" evidence="1">
    <location>
        <begin position="12"/>
        <end position="35"/>
    </location>
</feature>
<dbReference type="Proteomes" id="UP000532373">
    <property type="component" value="Unassembled WGS sequence"/>
</dbReference>
<reference evidence="2 4" key="1">
    <citation type="submission" date="2020-08" db="EMBL/GenBank/DDBJ databases">
        <title>Genomic Encyclopedia of Type Strains, Phase IV (KMG-IV): sequencing the most valuable type-strain genomes for metagenomic binning, comparative biology and taxonomic classification.</title>
        <authorList>
            <person name="Goeker M."/>
        </authorList>
    </citation>
    <scope>NUCLEOTIDE SEQUENCE [LARGE SCALE GENOMIC DNA]</scope>
    <source>
        <strain evidence="2 4">DSM 17454</strain>
    </source>
</reference>
<gene>
    <name evidence="2" type="ORF">HNQ96_004258</name>
    <name evidence="3" type="ORF">IHE39_27035</name>
</gene>
<dbReference type="EMBL" id="JACHGI010000009">
    <property type="protein sequence ID" value="MBB6468374.1"/>
    <property type="molecule type" value="Genomic_DNA"/>
</dbReference>
<keyword evidence="1" id="KW-1133">Transmembrane helix</keyword>
<name>A0A8E1WI83_9HYPH</name>
<protein>
    <submittedName>
        <fullName evidence="3">YggT family protein</fullName>
    </submittedName>
</protein>
<keyword evidence="1" id="KW-0472">Membrane</keyword>
<accession>A0A8E1WI83</accession>
<evidence type="ECO:0000313" key="4">
    <source>
        <dbReference type="Proteomes" id="UP000532373"/>
    </source>
</evidence>
<evidence type="ECO:0000313" key="2">
    <source>
        <dbReference type="EMBL" id="MBB6468374.1"/>
    </source>
</evidence>
<dbReference type="AlphaFoldDB" id="A0A8E1WI83"/>
<keyword evidence="5" id="KW-1185">Reference proteome</keyword>
<evidence type="ECO:0000256" key="1">
    <source>
        <dbReference type="SAM" id="Phobius"/>
    </source>
</evidence>
<sequence>MNEFWSYWYFHLPNFVLAAVMYTLIGRLVLGFFVPENWDNFIWRGFRFVTDLVVRAVRYVTPGVLAQPVVLIFAALWLMALRLGYFVLLFNAGLAPGATAGN</sequence>
<dbReference type="RefSeq" id="WP_184770821.1">
    <property type="nucleotide sequence ID" value="NZ_JACHGI010000009.1"/>
</dbReference>
<keyword evidence="1" id="KW-0812">Transmembrane</keyword>
<dbReference type="Proteomes" id="UP000598227">
    <property type="component" value="Unassembled WGS sequence"/>
</dbReference>